<reference evidence="3" key="2">
    <citation type="submission" date="2025-09" db="UniProtKB">
        <authorList>
            <consortium name="Ensembl"/>
        </authorList>
    </citation>
    <scope>IDENTIFICATION</scope>
</reference>
<feature type="region of interest" description="Disordered" evidence="1">
    <location>
        <begin position="484"/>
        <end position="510"/>
    </location>
</feature>
<dbReference type="Proteomes" id="UP000694523">
    <property type="component" value="Unplaced"/>
</dbReference>
<proteinExistence type="predicted"/>
<organism evidence="3 4">
    <name type="scientific">Neogobius melanostomus</name>
    <name type="common">round goby</name>
    <dbReference type="NCBI Taxonomy" id="47308"/>
    <lineage>
        <taxon>Eukaryota</taxon>
        <taxon>Metazoa</taxon>
        <taxon>Chordata</taxon>
        <taxon>Craniata</taxon>
        <taxon>Vertebrata</taxon>
        <taxon>Euteleostomi</taxon>
        <taxon>Actinopterygii</taxon>
        <taxon>Neopterygii</taxon>
        <taxon>Teleostei</taxon>
        <taxon>Neoteleostei</taxon>
        <taxon>Acanthomorphata</taxon>
        <taxon>Gobiaria</taxon>
        <taxon>Gobiiformes</taxon>
        <taxon>Gobioidei</taxon>
        <taxon>Gobiidae</taxon>
        <taxon>Benthophilinae</taxon>
        <taxon>Neogobiini</taxon>
        <taxon>Neogobius</taxon>
    </lineage>
</organism>
<sequence>EQQEPPPPKRSRPQTVTRSPRKRSLSSTKNVLSRPQRKCLSPAPTTDEIPHKEQNFCPARKAGPQVVLMRKYSPLELFQLFFSTQVISLLVKNTNSYGQRNNPKFTDVTPKDMYSYIAMVMYMGLLPLKAINDFWSVSRLYGLSFPGKTMRRDRFACISSAFHMNDPDVEAENELKKGTPEYDKLCKVRPLYEHIVQACQSYYHPKQHISIDERMVASKARIGFKQYVKNKPTKWGFKLFVLADSSGYTSNFFVYDGKVGEASGNGQSYDVVMRLLNSTQLGSGYKLYVDNYYTSPALFRDLLQRRISACGTMRSTLREYPKATANKMPPRAPCGSIRWLRQKELLFVKWYDAREVTMCTSMHKASASGFANRKVKKDGKWSVMQVQIPDCIKDYNQYMGGVDLSDTLINSYNVIHITKKWYKTLFYHFIGIAAVNAYILYRQLNENQNTKVLDHKEFREALIQDLADIGSSSYSSNALPVTLTPATPIKAPREEAPNDDDDMPRPPGLRPVPLGHLPAAFFRAPERRAEASEGHQRQEDVRRLREFDHRVLLRLPQGHVLQRQQELLPGVSP</sequence>
<evidence type="ECO:0000313" key="4">
    <source>
        <dbReference type="Proteomes" id="UP000694523"/>
    </source>
</evidence>
<dbReference type="AlphaFoldDB" id="A0A8C6WGX3"/>
<protein>
    <recommendedName>
        <fullName evidence="2">PiggyBac transposable element-derived protein domain-containing protein</fullName>
    </recommendedName>
</protein>
<keyword evidence="4" id="KW-1185">Reference proteome</keyword>
<reference evidence="3" key="1">
    <citation type="submission" date="2025-08" db="UniProtKB">
        <authorList>
            <consortium name="Ensembl"/>
        </authorList>
    </citation>
    <scope>IDENTIFICATION</scope>
</reference>
<name>A0A8C6WGX3_9GOBI</name>
<dbReference type="PANTHER" id="PTHR46599">
    <property type="entry name" value="PIGGYBAC TRANSPOSABLE ELEMENT-DERIVED PROTEIN 4"/>
    <property type="match status" value="1"/>
</dbReference>
<evidence type="ECO:0000259" key="2">
    <source>
        <dbReference type="Pfam" id="PF13843"/>
    </source>
</evidence>
<evidence type="ECO:0000313" key="3">
    <source>
        <dbReference type="Ensembl" id="ENSNMLP00000006494.1"/>
    </source>
</evidence>
<dbReference type="InterPro" id="IPR029526">
    <property type="entry name" value="PGBD"/>
</dbReference>
<dbReference type="Pfam" id="PF13843">
    <property type="entry name" value="DDE_Tnp_1_7"/>
    <property type="match status" value="1"/>
</dbReference>
<feature type="region of interest" description="Disordered" evidence="1">
    <location>
        <begin position="1"/>
        <end position="54"/>
    </location>
</feature>
<accession>A0A8C6WGX3</accession>
<dbReference type="Ensembl" id="ENSNMLT00000007416.1">
    <property type="protein sequence ID" value="ENSNMLP00000006494.1"/>
    <property type="gene ID" value="ENSNMLG00000004706.1"/>
</dbReference>
<dbReference type="PANTHER" id="PTHR46599:SF3">
    <property type="entry name" value="PIGGYBAC TRANSPOSABLE ELEMENT-DERIVED PROTEIN 4"/>
    <property type="match status" value="1"/>
</dbReference>
<feature type="domain" description="PiggyBac transposable element-derived protein" evidence="2">
    <location>
        <begin position="73"/>
        <end position="438"/>
    </location>
</feature>
<evidence type="ECO:0000256" key="1">
    <source>
        <dbReference type="SAM" id="MobiDB-lite"/>
    </source>
</evidence>